<protein>
    <submittedName>
        <fullName evidence="1">Uncharacterized protein</fullName>
    </submittedName>
</protein>
<evidence type="ECO:0000313" key="1">
    <source>
        <dbReference type="EMBL" id="VVO24248.1"/>
    </source>
</evidence>
<sequence length="188" mass="21638">MRYPGFFVTDETWHPSRNALWMLQMTNESKFQTLQNKYVTKKLDDDSYWADLVKDVADVLEGFTRYLGAPRTYTGKTGKQENYLRFISFNGEKLVPLDANRIQKSGRSFDFSLDLALDSEKSDNPRVNEIVRADLQVESPEKGSLLFMVGRIPRSVLIDVRTPEPFYAAVYEVFKAEVEKPIIPAQIV</sequence>
<dbReference type="EMBL" id="CABVHW010000018">
    <property type="protein sequence ID" value="VVO24248.1"/>
    <property type="molecule type" value="Genomic_DNA"/>
</dbReference>
<name>A0A5E7EC16_PSEFL</name>
<dbReference type="AlphaFoldDB" id="A0A5E7EC16"/>
<reference evidence="1 2" key="1">
    <citation type="submission" date="2019-09" db="EMBL/GenBank/DDBJ databases">
        <authorList>
            <person name="Chandra G."/>
            <person name="Truman W A."/>
        </authorList>
    </citation>
    <scope>NUCLEOTIDE SEQUENCE [LARGE SCALE GENOMIC DNA]</scope>
    <source>
        <strain evidence="1">PS710</strain>
    </source>
</reference>
<gene>
    <name evidence="1" type="ORF">PS710_04493</name>
</gene>
<dbReference type="RefSeq" id="WP_150766438.1">
    <property type="nucleotide sequence ID" value="NZ_CABVHW010000018.1"/>
</dbReference>
<evidence type="ECO:0000313" key="2">
    <source>
        <dbReference type="Proteomes" id="UP000381093"/>
    </source>
</evidence>
<dbReference type="Proteomes" id="UP000381093">
    <property type="component" value="Unassembled WGS sequence"/>
</dbReference>
<proteinExistence type="predicted"/>
<organism evidence="1 2">
    <name type="scientific">Pseudomonas fluorescens</name>
    <dbReference type="NCBI Taxonomy" id="294"/>
    <lineage>
        <taxon>Bacteria</taxon>
        <taxon>Pseudomonadati</taxon>
        <taxon>Pseudomonadota</taxon>
        <taxon>Gammaproteobacteria</taxon>
        <taxon>Pseudomonadales</taxon>
        <taxon>Pseudomonadaceae</taxon>
        <taxon>Pseudomonas</taxon>
    </lineage>
</organism>
<accession>A0A5E7EC16</accession>